<keyword evidence="11" id="KW-1185">Reference proteome</keyword>
<dbReference type="Pfam" id="PF01582">
    <property type="entry name" value="TIR"/>
    <property type="match status" value="1"/>
</dbReference>
<dbReference type="SUPFAM" id="SSF57903">
    <property type="entry name" value="FYVE/PHD zinc finger"/>
    <property type="match status" value="1"/>
</dbReference>
<evidence type="ECO:0000259" key="9">
    <source>
        <dbReference type="PROSITE" id="PS50104"/>
    </source>
</evidence>
<dbReference type="Gene3D" id="3.40.50.10140">
    <property type="entry name" value="Toll/interleukin-1 receptor homology (TIR) domain"/>
    <property type="match status" value="1"/>
</dbReference>
<feature type="domain" description="TIR" evidence="9">
    <location>
        <begin position="24"/>
        <end position="186"/>
    </location>
</feature>
<evidence type="ECO:0000256" key="7">
    <source>
        <dbReference type="ARBA" id="ARBA00023027"/>
    </source>
</evidence>
<evidence type="ECO:0000256" key="2">
    <source>
        <dbReference type="ARBA" id="ARBA00022723"/>
    </source>
</evidence>
<proteinExistence type="predicted"/>
<dbReference type="InterPro" id="IPR035897">
    <property type="entry name" value="Toll_tir_struct_dom_sf"/>
</dbReference>
<reference evidence="10 11" key="1">
    <citation type="journal article" date="2023" name="G3 (Bethesda)">
        <title>A haplotype-resolved chromosome-scale genome for Quercus rubra L. provides insights into the genetics of adaptive traits for red oak species.</title>
        <authorList>
            <person name="Kapoor B."/>
            <person name="Jenkins J."/>
            <person name="Schmutz J."/>
            <person name="Zhebentyayeva T."/>
            <person name="Kuelheim C."/>
            <person name="Coggeshall M."/>
            <person name="Heim C."/>
            <person name="Lasky J.R."/>
            <person name="Leites L."/>
            <person name="Islam-Faridi N."/>
            <person name="Romero-Severson J."/>
            <person name="DeLeo V.L."/>
            <person name="Lucas S.M."/>
            <person name="Lazic D."/>
            <person name="Gailing O."/>
            <person name="Carlson J."/>
            <person name="Staton M."/>
        </authorList>
    </citation>
    <scope>NUCLEOTIDE SEQUENCE [LARGE SCALE GENOMIC DNA]</scope>
    <source>
        <strain evidence="10">Pseudo-F2</strain>
    </source>
</reference>
<dbReference type="InterPro" id="IPR003593">
    <property type="entry name" value="AAA+_ATPase"/>
</dbReference>
<name>A0AAN7HYM3_QUERU</name>
<dbReference type="Pfam" id="PF00931">
    <property type="entry name" value="NB-ARC"/>
    <property type="match status" value="1"/>
</dbReference>
<dbReference type="GO" id="GO:0007165">
    <property type="term" value="P:signal transduction"/>
    <property type="evidence" value="ECO:0007669"/>
    <property type="project" value="InterPro"/>
</dbReference>
<evidence type="ECO:0000256" key="1">
    <source>
        <dbReference type="ARBA" id="ARBA00022614"/>
    </source>
</evidence>
<dbReference type="Gene3D" id="1.10.8.430">
    <property type="entry name" value="Helical domain of apoptotic protease-activating factors"/>
    <property type="match status" value="1"/>
</dbReference>
<feature type="region of interest" description="Disordered" evidence="8">
    <location>
        <begin position="1"/>
        <end position="21"/>
    </location>
</feature>
<dbReference type="PROSITE" id="PS50104">
    <property type="entry name" value="TIR"/>
    <property type="match status" value="1"/>
</dbReference>
<dbReference type="GO" id="GO:0008270">
    <property type="term" value="F:zinc ion binding"/>
    <property type="evidence" value="ECO:0007669"/>
    <property type="project" value="UniProtKB-KW"/>
</dbReference>
<keyword evidence="6" id="KW-0862">Zinc</keyword>
<dbReference type="InterPro" id="IPR032675">
    <property type="entry name" value="LRR_dom_sf"/>
</dbReference>
<gene>
    <name evidence="10" type="ORF">RGQ29_008582</name>
</gene>
<dbReference type="PANTHER" id="PTHR11017">
    <property type="entry name" value="LEUCINE-RICH REPEAT-CONTAINING PROTEIN"/>
    <property type="match status" value="1"/>
</dbReference>
<dbReference type="InterPro" id="IPR027417">
    <property type="entry name" value="P-loop_NTPase"/>
</dbReference>
<dbReference type="GO" id="GO:0043531">
    <property type="term" value="F:ADP binding"/>
    <property type="evidence" value="ECO:0007669"/>
    <property type="project" value="InterPro"/>
</dbReference>
<evidence type="ECO:0000313" key="10">
    <source>
        <dbReference type="EMBL" id="KAK4559435.1"/>
    </source>
</evidence>
<dbReference type="InterPro" id="IPR019786">
    <property type="entry name" value="Zinc_finger_PHD-type_CS"/>
</dbReference>
<dbReference type="FunFam" id="3.40.50.10140:FF:000007">
    <property type="entry name" value="Disease resistance protein (TIR-NBS-LRR class)"/>
    <property type="match status" value="1"/>
</dbReference>
<sequence>MAFLTNKRASSSTSSSSFSSSTHQNYDVFLSFRGEDTRYGFTSHLHKALCDQGFNTFIDDNLKRGEQISIELLKTIESSTVSIVVLSKNYASSIWCLDELVKILECSQQVFPVFYNIDPSEVRKQKGEFGVALTKHEEIFKDDTDRVQNWRIALNKVGNLSGWHYKNDVIEYKFIQKIVEDIPRTILKCTSVFVGERLVGVKPRAKAVESLLSIELNEFHMVVIHGLSGIGKTTIAKAVYKRIANHFDRSSFLENVRETSETKDGIIKLQGQLLKEILGDENLKIHSISEGINLIKRGLRCKKVLLILDDVDTLGRITNLLGNCNWFASGSRVIITTTTNPQFLATLGKVCKTYEAKKLEKHEALQLFEKYAFLGKKPNKDYSEFTNRVIQYAQGLPIALIIIACDLCGKPKHEWEIILDQYNKIPSKRIQEVLRVSYDGLEELVQDIFLDIACFFKGWKKDYVVNILNASHSQPGYGIQRLVDKCLITVDHGILIMHDLIQQMGREVIRQESPHILEKRSRLWHHKDGLEVLLENKGTDRIRGIMLHSPELVNVQLHPDVFKKMENLKILLVDNINIYKAIPYFPHGIKILYWPKYPFRLPSKYCPQQLVGLDMPYSCIGLEKLCKQESQLENMKHLNLSGCKFITKLPELCTPNLETLDLSDCENLVKIHESGEFLHKLKTWNLDYCKKLQNLPNNLMLTSLEVLDTLSLRGCKNLRGLPDGIYKLQQLWQLWTPTAKLRPTCNSFDSSSGYGFLKMTSLELFNCESIIELDLLMKPDYFPALYYLGLRGTNIITIPESISRFPRLSLLSIENCKHLREVQGLPLSINTVYATNCPLLDNESLLNQVIEIWGILRNGVCGSARSNELMDPQFTDYFPSETEGAQSESESEDGDISHISITPCLWVSGTEIPWFNHQSVENNSILFWVGRKFPKLALYFAFRTISKFCSCYVYISINGCNKSEKLGQFGIYSNILHLHLYAPPQRRLQKNLNKSNPTDRNYVEITYETQGGDLEEPPIKATRWGVHVECICPPQESGRPNLPLLTAGHDDDDVDYWSELPFYGSDDLEAEEEEYQSPLVLNDTSRLMQLTGMVAVKVTGKPQISLDAIEVAGLYDHQANHSLELALARHSWRFKVNRLLGGLQKPTIQQIQQHLKEGLSMSIPPEDYYRQRLTEVKRIGLQWAECARKVATDSGALSLDKVFELIIEGENLPFYLEKEIKLLRERSMLYCICRKPYDPRKMIACDQCDEWYHFDCINLVSTPKVYICPACKPQQQDFSATPSVDLDRSISVKFVEPKTPSPKHTKKLREAEPSPRQKMLSITDHSNSFSSGIERLWWRNRKPFRRAAKKRAELDILSPFFHVQQ</sequence>
<evidence type="ECO:0000313" key="11">
    <source>
        <dbReference type="Proteomes" id="UP001324115"/>
    </source>
</evidence>
<dbReference type="GO" id="GO:0006952">
    <property type="term" value="P:defense response"/>
    <property type="evidence" value="ECO:0007669"/>
    <property type="project" value="UniProtKB-KW"/>
</dbReference>
<evidence type="ECO:0000256" key="8">
    <source>
        <dbReference type="SAM" id="MobiDB-lite"/>
    </source>
</evidence>
<dbReference type="SUPFAM" id="SSF52058">
    <property type="entry name" value="L domain-like"/>
    <property type="match status" value="1"/>
</dbReference>
<feature type="region of interest" description="Disordered" evidence="8">
    <location>
        <begin position="1297"/>
        <end position="1321"/>
    </location>
</feature>
<accession>A0AAN7HYM3</accession>
<evidence type="ECO:0000256" key="5">
    <source>
        <dbReference type="ARBA" id="ARBA00022821"/>
    </source>
</evidence>
<protein>
    <recommendedName>
        <fullName evidence="9">TIR domain-containing protein</fullName>
    </recommendedName>
</protein>
<dbReference type="SMART" id="SM00249">
    <property type="entry name" value="PHD"/>
    <property type="match status" value="1"/>
</dbReference>
<comment type="caution">
    <text evidence="10">The sequence shown here is derived from an EMBL/GenBank/DDBJ whole genome shotgun (WGS) entry which is preliminary data.</text>
</comment>
<keyword evidence="3" id="KW-0677">Repeat</keyword>
<dbReference type="Gene3D" id="2.60.120.650">
    <property type="entry name" value="Cupin"/>
    <property type="match status" value="1"/>
</dbReference>
<dbReference type="InterPro" id="IPR019787">
    <property type="entry name" value="Znf_PHD-finger"/>
</dbReference>
<dbReference type="Gene3D" id="3.80.10.10">
    <property type="entry name" value="Ribonuclease Inhibitor"/>
    <property type="match status" value="1"/>
</dbReference>
<feature type="compositionally biased region" description="Low complexity" evidence="8">
    <location>
        <begin position="10"/>
        <end position="21"/>
    </location>
</feature>
<dbReference type="Gene3D" id="3.40.50.300">
    <property type="entry name" value="P-loop containing nucleotide triphosphate hydrolases"/>
    <property type="match status" value="1"/>
</dbReference>
<dbReference type="EMBL" id="JAXUIC010000012">
    <property type="protein sequence ID" value="KAK4559435.1"/>
    <property type="molecule type" value="Genomic_DNA"/>
</dbReference>
<dbReference type="SUPFAM" id="SSF46785">
    <property type="entry name" value="Winged helix' DNA-binding domain"/>
    <property type="match status" value="1"/>
</dbReference>
<keyword evidence="2" id="KW-0479">Metal-binding</keyword>
<dbReference type="PROSITE" id="PS01359">
    <property type="entry name" value="ZF_PHD_1"/>
    <property type="match status" value="1"/>
</dbReference>
<evidence type="ECO:0000256" key="3">
    <source>
        <dbReference type="ARBA" id="ARBA00022737"/>
    </source>
</evidence>
<dbReference type="SMART" id="SM00255">
    <property type="entry name" value="TIR"/>
    <property type="match status" value="1"/>
</dbReference>
<dbReference type="SUPFAM" id="SSF52540">
    <property type="entry name" value="P-loop containing nucleoside triphosphate hydrolases"/>
    <property type="match status" value="1"/>
</dbReference>
<evidence type="ECO:0000256" key="4">
    <source>
        <dbReference type="ARBA" id="ARBA00022771"/>
    </source>
</evidence>
<dbReference type="Pfam" id="PF23282">
    <property type="entry name" value="WHD_ROQ1"/>
    <property type="match status" value="1"/>
</dbReference>
<dbReference type="Pfam" id="PF00628">
    <property type="entry name" value="PHD"/>
    <property type="match status" value="1"/>
</dbReference>
<dbReference type="InterPro" id="IPR044974">
    <property type="entry name" value="Disease_R_plants"/>
</dbReference>
<dbReference type="PANTHER" id="PTHR11017:SF570">
    <property type="entry name" value="DISEASE RESISTANCE PROTEIN (TIR-NBS CLASS)-RELATED"/>
    <property type="match status" value="1"/>
</dbReference>
<dbReference type="InterPro" id="IPR036390">
    <property type="entry name" value="WH_DNA-bd_sf"/>
</dbReference>
<dbReference type="InterPro" id="IPR042197">
    <property type="entry name" value="Apaf_helical"/>
</dbReference>
<dbReference type="SMART" id="SM00382">
    <property type="entry name" value="AAA"/>
    <property type="match status" value="1"/>
</dbReference>
<dbReference type="PRINTS" id="PR00364">
    <property type="entry name" value="DISEASERSIST"/>
</dbReference>
<dbReference type="InterPro" id="IPR058192">
    <property type="entry name" value="WHD_ROQ1-like"/>
</dbReference>
<dbReference type="InterPro" id="IPR000157">
    <property type="entry name" value="TIR_dom"/>
</dbReference>
<keyword evidence="1" id="KW-0433">Leucine-rich repeat</keyword>
<dbReference type="InterPro" id="IPR002182">
    <property type="entry name" value="NB-ARC"/>
</dbReference>
<dbReference type="Proteomes" id="UP001324115">
    <property type="component" value="Unassembled WGS sequence"/>
</dbReference>
<dbReference type="InterPro" id="IPR011011">
    <property type="entry name" value="Znf_FYVE_PHD"/>
</dbReference>
<dbReference type="SUPFAM" id="SSF52200">
    <property type="entry name" value="Toll/Interleukin receptor TIR domain"/>
    <property type="match status" value="1"/>
</dbReference>
<keyword evidence="5" id="KW-0611">Plant defense</keyword>
<keyword evidence="7" id="KW-0520">NAD</keyword>
<keyword evidence="4" id="KW-0863">Zinc-finger</keyword>
<evidence type="ECO:0000256" key="6">
    <source>
        <dbReference type="ARBA" id="ARBA00022833"/>
    </source>
</evidence>
<organism evidence="10 11">
    <name type="scientific">Quercus rubra</name>
    <name type="common">Northern red oak</name>
    <name type="synonym">Quercus borealis</name>
    <dbReference type="NCBI Taxonomy" id="3512"/>
    <lineage>
        <taxon>Eukaryota</taxon>
        <taxon>Viridiplantae</taxon>
        <taxon>Streptophyta</taxon>
        <taxon>Embryophyta</taxon>
        <taxon>Tracheophyta</taxon>
        <taxon>Spermatophyta</taxon>
        <taxon>Magnoliopsida</taxon>
        <taxon>eudicotyledons</taxon>
        <taxon>Gunneridae</taxon>
        <taxon>Pentapetalae</taxon>
        <taxon>rosids</taxon>
        <taxon>fabids</taxon>
        <taxon>Fagales</taxon>
        <taxon>Fagaceae</taxon>
        <taxon>Quercus</taxon>
    </lineage>
</organism>
<dbReference type="InterPro" id="IPR001965">
    <property type="entry name" value="Znf_PHD"/>
</dbReference>